<sequence>MKRREGFFVFLYINVEFFLSGTSISVENPEHHIGESPTVQSLSHKLLLGVPAEVVVVVHREGESDSTVKSDGRETLFSSGSTVKSRNDFLSVFATPVLTTNLLGTASLGVEDVNIPFSHQGR</sequence>
<dbReference type="EMBL" id="CM042016">
    <property type="protein sequence ID" value="KAI3701342.1"/>
    <property type="molecule type" value="Genomic_DNA"/>
</dbReference>
<proteinExistence type="predicted"/>
<reference evidence="1 2" key="2">
    <citation type="journal article" date="2022" name="Mol. Ecol. Resour.">
        <title>The genomes of chicory, endive, great burdock and yacon provide insights into Asteraceae paleo-polyploidization history and plant inulin production.</title>
        <authorList>
            <person name="Fan W."/>
            <person name="Wang S."/>
            <person name="Wang H."/>
            <person name="Wang A."/>
            <person name="Jiang F."/>
            <person name="Liu H."/>
            <person name="Zhao H."/>
            <person name="Xu D."/>
            <person name="Zhang Y."/>
        </authorList>
    </citation>
    <scope>NUCLEOTIDE SEQUENCE [LARGE SCALE GENOMIC DNA]</scope>
    <source>
        <strain evidence="2">cv. Punajuju</strain>
        <tissue evidence="1">Leaves</tissue>
    </source>
</reference>
<dbReference type="Proteomes" id="UP001055811">
    <property type="component" value="Linkage Group LG08"/>
</dbReference>
<evidence type="ECO:0000313" key="1">
    <source>
        <dbReference type="EMBL" id="KAI3701342.1"/>
    </source>
</evidence>
<gene>
    <name evidence="1" type="ORF">L2E82_45996</name>
</gene>
<keyword evidence="2" id="KW-1185">Reference proteome</keyword>
<accession>A0ACB8ZU36</accession>
<organism evidence="1 2">
    <name type="scientific">Cichorium intybus</name>
    <name type="common">Chicory</name>
    <dbReference type="NCBI Taxonomy" id="13427"/>
    <lineage>
        <taxon>Eukaryota</taxon>
        <taxon>Viridiplantae</taxon>
        <taxon>Streptophyta</taxon>
        <taxon>Embryophyta</taxon>
        <taxon>Tracheophyta</taxon>
        <taxon>Spermatophyta</taxon>
        <taxon>Magnoliopsida</taxon>
        <taxon>eudicotyledons</taxon>
        <taxon>Gunneridae</taxon>
        <taxon>Pentapetalae</taxon>
        <taxon>asterids</taxon>
        <taxon>campanulids</taxon>
        <taxon>Asterales</taxon>
        <taxon>Asteraceae</taxon>
        <taxon>Cichorioideae</taxon>
        <taxon>Cichorieae</taxon>
        <taxon>Cichoriinae</taxon>
        <taxon>Cichorium</taxon>
    </lineage>
</organism>
<name>A0ACB8ZU36_CICIN</name>
<evidence type="ECO:0000313" key="2">
    <source>
        <dbReference type="Proteomes" id="UP001055811"/>
    </source>
</evidence>
<reference evidence="2" key="1">
    <citation type="journal article" date="2022" name="Mol. Ecol. Resour.">
        <title>The genomes of chicory, endive, great burdock and yacon provide insights into Asteraceae palaeo-polyploidization history and plant inulin production.</title>
        <authorList>
            <person name="Fan W."/>
            <person name="Wang S."/>
            <person name="Wang H."/>
            <person name="Wang A."/>
            <person name="Jiang F."/>
            <person name="Liu H."/>
            <person name="Zhao H."/>
            <person name="Xu D."/>
            <person name="Zhang Y."/>
        </authorList>
    </citation>
    <scope>NUCLEOTIDE SEQUENCE [LARGE SCALE GENOMIC DNA]</scope>
    <source>
        <strain evidence="2">cv. Punajuju</strain>
    </source>
</reference>
<comment type="caution">
    <text evidence="1">The sequence shown here is derived from an EMBL/GenBank/DDBJ whole genome shotgun (WGS) entry which is preliminary data.</text>
</comment>
<protein>
    <submittedName>
        <fullName evidence="1">Uncharacterized protein</fullName>
    </submittedName>
</protein>